<reference evidence="1" key="2">
    <citation type="submission" date="2019-01" db="UniProtKB">
        <authorList>
            <consortium name="EnsemblPlants"/>
        </authorList>
    </citation>
    <scope>IDENTIFICATION</scope>
    <source>
        <strain evidence="1">cv. Heinz 1706</strain>
    </source>
</reference>
<keyword evidence="2" id="KW-1185">Reference proteome</keyword>
<dbReference type="Gramene" id="Solyc06g050360.3.1">
    <property type="protein sequence ID" value="Solyc06g050360.3.1.1"/>
    <property type="gene ID" value="Solyc06g050360.3"/>
</dbReference>
<dbReference type="Proteomes" id="UP000004994">
    <property type="component" value="Chromosome 6"/>
</dbReference>
<reference evidence="1" key="1">
    <citation type="journal article" date="2012" name="Nature">
        <title>The tomato genome sequence provides insights into fleshy fruit evolution.</title>
        <authorList>
            <consortium name="Tomato Genome Consortium"/>
        </authorList>
    </citation>
    <scope>NUCLEOTIDE SEQUENCE [LARGE SCALE GENOMIC DNA]</scope>
    <source>
        <strain evidence="1">cv. Heinz 1706</strain>
    </source>
</reference>
<name>A0A3Q7GV69_SOLLC</name>
<dbReference type="AlphaFoldDB" id="A0A3Q7GV69"/>
<protein>
    <submittedName>
        <fullName evidence="1">Uncharacterized protein</fullName>
    </submittedName>
</protein>
<organism evidence="1">
    <name type="scientific">Solanum lycopersicum</name>
    <name type="common">Tomato</name>
    <name type="synonym">Lycopersicon esculentum</name>
    <dbReference type="NCBI Taxonomy" id="4081"/>
    <lineage>
        <taxon>Eukaryota</taxon>
        <taxon>Viridiplantae</taxon>
        <taxon>Streptophyta</taxon>
        <taxon>Embryophyta</taxon>
        <taxon>Tracheophyta</taxon>
        <taxon>Spermatophyta</taxon>
        <taxon>Magnoliopsida</taxon>
        <taxon>eudicotyledons</taxon>
        <taxon>Gunneridae</taxon>
        <taxon>Pentapetalae</taxon>
        <taxon>asterids</taxon>
        <taxon>lamiids</taxon>
        <taxon>Solanales</taxon>
        <taxon>Solanaceae</taxon>
        <taxon>Solanoideae</taxon>
        <taxon>Solaneae</taxon>
        <taxon>Solanum</taxon>
        <taxon>Solanum subgen. Lycopersicon</taxon>
    </lineage>
</organism>
<sequence length="36" mass="4003">MSKTKLNSIKPSMQQINDSNVSLTPFTNQSMPAFCL</sequence>
<evidence type="ECO:0000313" key="1">
    <source>
        <dbReference type="EnsemblPlants" id="Solyc06g050360.3.1.1"/>
    </source>
</evidence>
<evidence type="ECO:0000313" key="2">
    <source>
        <dbReference type="Proteomes" id="UP000004994"/>
    </source>
</evidence>
<dbReference type="InParanoid" id="A0A3Q7GV69"/>
<proteinExistence type="predicted"/>
<accession>A0A3Q7GV69</accession>
<dbReference type="EnsemblPlants" id="Solyc06g050360.3.1">
    <property type="protein sequence ID" value="Solyc06g050360.3.1.1"/>
    <property type="gene ID" value="Solyc06g050360.3"/>
</dbReference>